<dbReference type="Proteomes" id="UP000634136">
    <property type="component" value="Unassembled WGS sequence"/>
</dbReference>
<protein>
    <submittedName>
        <fullName evidence="2">Uncharacterized protein</fullName>
    </submittedName>
</protein>
<keyword evidence="1" id="KW-1133">Transmembrane helix</keyword>
<sequence>MTEESEHTEALGIALYYCFCVLTSLSVSFQCRKSVPSSSLALLCSKINPPLSLSTFHGASTSLNEIDFVGTQAFGRQDGDMQYFFG</sequence>
<proteinExistence type="predicted"/>
<evidence type="ECO:0000313" key="3">
    <source>
        <dbReference type="Proteomes" id="UP000634136"/>
    </source>
</evidence>
<keyword evidence="3" id="KW-1185">Reference proteome</keyword>
<keyword evidence="1" id="KW-0812">Transmembrane</keyword>
<accession>A0A834T7R1</accession>
<evidence type="ECO:0000256" key="1">
    <source>
        <dbReference type="SAM" id="Phobius"/>
    </source>
</evidence>
<dbReference type="EMBL" id="JAAIUW010000009">
    <property type="protein sequence ID" value="KAF7817298.1"/>
    <property type="molecule type" value="Genomic_DNA"/>
</dbReference>
<name>A0A834T7R1_9FABA</name>
<organism evidence="2 3">
    <name type="scientific">Senna tora</name>
    <dbReference type="NCBI Taxonomy" id="362788"/>
    <lineage>
        <taxon>Eukaryota</taxon>
        <taxon>Viridiplantae</taxon>
        <taxon>Streptophyta</taxon>
        <taxon>Embryophyta</taxon>
        <taxon>Tracheophyta</taxon>
        <taxon>Spermatophyta</taxon>
        <taxon>Magnoliopsida</taxon>
        <taxon>eudicotyledons</taxon>
        <taxon>Gunneridae</taxon>
        <taxon>Pentapetalae</taxon>
        <taxon>rosids</taxon>
        <taxon>fabids</taxon>
        <taxon>Fabales</taxon>
        <taxon>Fabaceae</taxon>
        <taxon>Caesalpinioideae</taxon>
        <taxon>Cassia clade</taxon>
        <taxon>Senna</taxon>
    </lineage>
</organism>
<evidence type="ECO:0000313" key="2">
    <source>
        <dbReference type="EMBL" id="KAF7817298.1"/>
    </source>
</evidence>
<gene>
    <name evidence="2" type="ORF">G2W53_031267</name>
</gene>
<dbReference type="AlphaFoldDB" id="A0A834T7R1"/>
<comment type="caution">
    <text evidence="2">The sequence shown here is derived from an EMBL/GenBank/DDBJ whole genome shotgun (WGS) entry which is preliminary data.</text>
</comment>
<reference evidence="2" key="1">
    <citation type="submission" date="2020-09" db="EMBL/GenBank/DDBJ databases">
        <title>Genome-Enabled Discovery of Anthraquinone Biosynthesis in Senna tora.</title>
        <authorList>
            <person name="Kang S.-H."/>
            <person name="Pandey R.P."/>
            <person name="Lee C.-M."/>
            <person name="Sim J.-S."/>
            <person name="Jeong J.-T."/>
            <person name="Choi B.-S."/>
            <person name="Jung M."/>
            <person name="Ginzburg D."/>
            <person name="Zhao K."/>
            <person name="Won S.Y."/>
            <person name="Oh T.-J."/>
            <person name="Yu Y."/>
            <person name="Kim N.-H."/>
            <person name="Lee O.R."/>
            <person name="Lee T.-H."/>
            <person name="Bashyal P."/>
            <person name="Kim T.-S."/>
            <person name="Lee W.-H."/>
            <person name="Kawkins C."/>
            <person name="Kim C.-K."/>
            <person name="Kim J.S."/>
            <person name="Ahn B.O."/>
            <person name="Rhee S.Y."/>
            <person name="Sohng J.K."/>
        </authorList>
    </citation>
    <scope>NUCLEOTIDE SEQUENCE</scope>
    <source>
        <tissue evidence="2">Leaf</tissue>
    </source>
</reference>
<feature type="transmembrane region" description="Helical" evidence="1">
    <location>
        <begin position="12"/>
        <end position="29"/>
    </location>
</feature>
<keyword evidence="1" id="KW-0472">Membrane</keyword>